<reference evidence="2" key="1">
    <citation type="submission" date="2025-08" db="UniProtKB">
        <authorList>
            <consortium name="Ensembl"/>
        </authorList>
    </citation>
    <scope>IDENTIFICATION</scope>
</reference>
<dbReference type="STRING" id="32473.ENSXCOP00000022454"/>
<evidence type="ECO:0000313" key="3">
    <source>
        <dbReference type="Proteomes" id="UP000261380"/>
    </source>
</evidence>
<evidence type="ECO:0000259" key="1">
    <source>
        <dbReference type="PROSITE" id="PS50209"/>
    </source>
</evidence>
<dbReference type="InterPro" id="IPR001315">
    <property type="entry name" value="CARD"/>
</dbReference>
<dbReference type="Ensembl" id="ENSXCOT00000022729.1">
    <property type="protein sequence ID" value="ENSXCOP00000022454.1"/>
    <property type="gene ID" value="ENSXCOG00000016782.1"/>
</dbReference>
<dbReference type="PROSITE" id="PS50209">
    <property type="entry name" value="CARD"/>
    <property type="match status" value="1"/>
</dbReference>
<proteinExistence type="predicted"/>
<dbReference type="CDD" id="cd01671">
    <property type="entry name" value="CARD"/>
    <property type="match status" value="1"/>
</dbReference>
<dbReference type="InterPro" id="IPR011029">
    <property type="entry name" value="DEATH-like_dom_sf"/>
</dbReference>
<feature type="domain" description="CARD" evidence="1">
    <location>
        <begin position="4"/>
        <end position="82"/>
    </location>
</feature>
<keyword evidence="3" id="KW-1185">Reference proteome</keyword>
<dbReference type="GeneTree" id="ENSGT01030000235171"/>
<evidence type="ECO:0000313" key="2">
    <source>
        <dbReference type="Ensembl" id="ENSXCOP00000022454.1"/>
    </source>
</evidence>
<dbReference type="SUPFAM" id="SSF47986">
    <property type="entry name" value="DEATH domain"/>
    <property type="match status" value="1"/>
</dbReference>
<dbReference type="AlphaFoldDB" id="A0A3B5MSI3"/>
<reference evidence="2" key="2">
    <citation type="submission" date="2025-09" db="UniProtKB">
        <authorList>
            <consortium name="Ensembl"/>
        </authorList>
    </citation>
    <scope>IDENTIFICATION</scope>
</reference>
<dbReference type="Proteomes" id="UP000261380">
    <property type="component" value="Unplaced"/>
</dbReference>
<dbReference type="GO" id="GO:0042981">
    <property type="term" value="P:regulation of apoptotic process"/>
    <property type="evidence" value="ECO:0007669"/>
    <property type="project" value="InterPro"/>
</dbReference>
<name>A0A3B5MSI3_9TELE</name>
<protein>
    <recommendedName>
        <fullName evidence="1">CARD domain-containing protein</fullName>
    </recommendedName>
</protein>
<sequence>MACSKQSAKDYIANARVYLVGELRNLSVILENLYQQKVLTDEEVSKIKAEKDDYDRTRAILDSVTRKGEAACYRFLRIIDQTRRRTLERPTPIFKISHEASTEATKFDLHHWISCFSFTEDPETDQNYIQGNYCHVFDILSLY</sequence>
<accession>A0A3B5MSI3</accession>
<dbReference type="Gene3D" id="1.10.533.10">
    <property type="entry name" value="Death Domain, Fas"/>
    <property type="match status" value="1"/>
</dbReference>
<organism evidence="2 3">
    <name type="scientific">Xiphophorus couchianus</name>
    <name type="common">Monterrey platyfish</name>
    <dbReference type="NCBI Taxonomy" id="32473"/>
    <lineage>
        <taxon>Eukaryota</taxon>
        <taxon>Metazoa</taxon>
        <taxon>Chordata</taxon>
        <taxon>Craniata</taxon>
        <taxon>Vertebrata</taxon>
        <taxon>Euteleostomi</taxon>
        <taxon>Actinopterygii</taxon>
        <taxon>Neopterygii</taxon>
        <taxon>Teleostei</taxon>
        <taxon>Neoteleostei</taxon>
        <taxon>Acanthomorphata</taxon>
        <taxon>Ovalentaria</taxon>
        <taxon>Atherinomorphae</taxon>
        <taxon>Cyprinodontiformes</taxon>
        <taxon>Poeciliidae</taxon>
        <taxon>Poeciliinae</taxon>
        <taxon>Xiphophorus</taxon>
    </lineage>
</organism>
<dbReference type="SMART" id="SM00114">
    <property type="entry name" value="CARD"/>
    <property type="match status" value="1"/>
</dbReference>
<dbReference type="Pfam" id="PF00619">
    <property type="entry name" value="CARD"/>
    <property type="match status" value="1"/>
</dbReference>